<keyword evidence="8 9" id="KW-0975">Bacterial flagellum</keyword>
<evidence type="ECO:0000256" key="8">
    <source>
        <dbReference type="ARBA" id="ARBA00023143"/>
    </source>
</evidence>
<name>A0A024LS26_9HYPH</name>
<evidence type="ECO:0000256" key="4">
    <source>
        <dbReference type="ARBA" id="ARBA00022475"/>
    </source>
</evidence>
<evidence type="ECO:0000256" key="1">
    <source>
        <dbReference type="ARBA" id="ARBA00004651"/>
    </source>
</evidence>
<evidence type="ECO:0000256" key="7">
    <source>
        <dbReference type="ARBA" id="ARBA00023136"/>
    </source>
</evidence>
<dbReference type="GO" id="GO:0044780">
    <property type="term" value="P:bacterial-type flagellum assembly"/>
    <property type="evidence" value="ECO:0007669"/>
    <property type="project" value="InterPro"/>
</dbReference>
<dbReference type="GO" id="GO:0009306">
    <property type="term" value="P:protein secretion"/>
    <property type="evidence" value="ECO:0007669"/>
    <property type="project" value="InterPro"/>
</dbReference>
<comment type="subcellular location">
    <subcellularLocation>
        <location evidence="1 9">Cell membrane</location>
        <topology evidence="1">Multi-pass membrane protein</topology>
    </subcellularLocation>
    <subcellularLocation>
        <location evidence="9">Bacterial flagellum basal body</location>
    </subcellularLocation>
</comment>
<dbReference type="RefSeq" id="WP_010704212.1">
    <property type="nucleotide sequence ID" value="NZ_CADDYD010000006.1"/>
</dbReference>
<accession>A0A024LS26</accession>
<dbReference type="NCBIfam" id="NF004671">
    <property type="entry name" value="PRK06010.1"/>
    <property type="match status" value="1"/>
</dbReference>
<dbReference type="Pfam" id="PF01313">
    <property type="entry name" value="Bac_export_3"/>
    <property type="match status" value="1"/>
</dbReference>
<dbReference type="PRINTS" id="PR00952">
    <property type="entry name" value="TYPE3IMQPROT"/>
</dbReference>
<reference evidence="10" key="2">
    <citation type="submission" date="2014-05" db="EMBL/GenBank/DDBJ databases">
        <title>Genome sequencing of Bartonella spp. isolated from human blood.</title>
        <authorList>
            <person name="Raoult D."/>
        </authorList>
    </citation>
    <scope>NUCLEOTIDE SEQUENCE</scope>
    <source>
        <strain evidence="10">MVT06</strain>
    </source>
</reference>
<keyword evidence="10" id="KW-0969">Cilium</keyword>
<dbReference type="AlphaFoldDB" id="A0A024LS26"/>
<keyword evidence="4 9" id="KW-1003">Cell membrane</keyword>
<keyword evidence="7 9" id="KW-0472">Membrane</keyword>
<evidence type="ECO:0000256" key="9">
    <source>
        <dbReference type="RuleBase" id="RU364090"/>
    </source>
</evidence>
<reference evidence="10" key="1">
    <citation type="submission" date="2013-11" db="EMBL/GenBank/DDBJ databases">
        <authorList>
            <person name="GENOMES U."/>
        </authorList>
    </citation>
    <scope>NUCLEOTIDE SEQUENCE</scope>
    <source>
        <strain evidence="10">MVT06</strain>
    </source>
</reference>
<dbReference type="EMBL" id="HG977197">
    <property type="protein sequence ID" value="CDP80526.1"/>
    <property type="molecule type" value="Genomic_DNA"/>
</dbReference>
<keyword evidence="5 9" id="KW-0812">Transmembrane</keyword>
<organism evidence="10">
    <name type="scientific">Bartonella schoenbuchensis</name>
    <dbReference type="NCBI Taxonomy" id="165694"/>
    <lineage>
        <taxon>Bacteria</taxon>
        <taxon>Pseudomonadati</taxon>
        <taxon>Pseudomonadota</taxon>
        <taxon>Alphaproteobacteria</taxon>
        <taxon>Hyphomicrobiales</taxon>
        <taxon>Bartonellaceae</taxon>
        <taxon>Bartonella</taxon>
    </lineage>
</organism>
<dbReference type="PANTHER" id="PTHR34040">
    <property type="entry name" value="FLAGELLAR BIOSYNTHETIC PROTEIN FLIQ"/>
    <property type="match status" value="1"/>
</dbReference>
<comment type="function">
    <text evidence="9">Role in flagellar biosynthesis.</text>
</comment>
<gene>
    <name evidence="9 10" type="primary">fliQ</name>
    <name evidence="10" type="ORF">BN1046_01469</name>
</gene>
<dbReference type="GO" id="GO:0009425">
    <property type="term" value="C:bacterial-type flagellum basal body"/>
    <property type="evidence" value="ECO:0007669"/>
    <property type="project" value="UniProtKB-SubCell"/>
</dbReference>
<evidence type="ECO:0000256" key="6">
    <source>
        <dbReference type="ARBA" id="ARBA00022989"/>
    </source>
</evidence>
<evidence type="ECO:0000256" key="3">
    <source>
        <dbReference type="ARBA" id="ARBA00021718"/>
    </source>
</evidence>
<dbReference type="GO" id="GO:0005886">
    <property type="term" value="C:plasma membrane"/>
    <property type="evidence" value="ECO:0007669"/>
    <property type="project" value="UniProtKB-SubCell"/>
</dbReference>
<keyword evidence="6 9" id="KW-1133">Transmembrane helix</keyword>
<dbReference type="PANTHER" id="PTHR34040:SF2">
    <property type="entry name" value="FLAGELLAR BIOSYNTHETIC PROTEIN FLIQ"/>
    <property type="match status" value="1"/>
</dbReference>
<dbReference type="PIRSF" id="PIRSF004669">
    <property type="entry name" value="FliQ"/>
    <property type="match status" value="1"/>
</dbReference>
<protein>
    <recommendedName>
        <fullName evidence="3 9">Flagellar biosynthetic protein FliQ</fullName>
    </recommendedName>
</protein>
<proteinExistence type="inferred from homology"/>
<keyword evidence="10" id="KW-0966">Cell projection</keyword>
<sequence length="88" mass="9507">MNEADAIDMVTAAIWTILIASGPAVLAAMSIGICIALFQALTQVQEMTLTFIPKIIIIFLVLALTAPFIGGQIYAFTQLVYNRIETGF</sequence>
<evidence type="ECO:0000256" key="2">
    <source>
        <dbReference type="ARBA" id="ARBA00006156"/>
    </source>
</evidence>
<feature type="transmembrane region" description="Helical" evidence="9">
    <location>
        <begin position="12"/>
        <end position="39"/>
    </location>
</feature>
<comment type="similarity">
    <text evidence="2 9">Belongs to the FliQ/MopD/SpaQ family.</text>
</comment>
<evidence type="ECO:0000313" key="10">
    <source>
        <dbReference type="EMBL" id="CDP80526.1"/>
    </source>
</evidence>
<feature type="transmembrane region" description="Helical" evidence="9">
    <location>
        <begin position="51"/>
        <end position="75"/>
    </location>
</feature>
<keyword evidence="10" id="KW-0282">Flagellum</keyword>
<dbReference type="InterPro" id="IPR002191">
    <property type="entry name" value="Bac_export_3"/>
</dbReference>
<dbReference type="NCBIfam" id="TIGR01402">
    <property type="entry name" value="fliQ"/>
    <property type="match status" value="1"/>
</dbReference>
<evidence type="ECO:0000256" key="5">
    <source>
        <dbReference type="ARBA" id="ARBA00022692"/>
    </source>
</evidence>
<dbReference type="InterPro" id="IPR006305">
    <property type="entry name" value="FliQ"/>
</dbReference>